<dbReference type="OrthoDB" id="291140at2"/>
<sequence length="130" mass="14774">MSDATIWALTLLAQRSNWNRLGDRFSGQALRWDLSDAVGLVLLVAGFALGFWLLSRLGKLQENWSRKDRPRSPFSELIRAHGLSRRDRFHCRQVADELGLADPAEVFVRPDKAREALATRDADLARRLFG</sequence>
<gene>
    <name evidence="2" type="ORF">Pla108_38680</name>
</gene>
<protein>
    <submittedName>
        <fullName evidence="2">Uncharacterized protein</fullName>
    </submittedName>
</protein>
<evidence type="ECO:0000313" key="3">
    <source>
        <dbReference type="Proteomes" id="UP000317421"/>
    </source>
</evidence>
<comment type="caution">
    <text evidence="2">The sequence shown here is derived from an EMBL/GenBank/DDBJ whole genome shotgun (WGS) entry which is preliminary data.</text>
</comment>
<evidence type="ECO:0000313" key="2">
    <source>
        <dbReference type="EMBL" id="TWT93374.1"/>
    </source>
</evidence>
<proteinExistence type="predicted"/>
<dbReference type="RefSeq" id="WP_146446548.1">
    <property type="nucleotide sequence ID" value="NZ_SJPR01000008.1"/>
</dbReference>
<keyword evidence="3" id="KW-1185">Reference proteome</keyword>
<keyword evidence="1" id="KW-0472">Membrane</keyword>
<dbReference type="EMBL" id="SJPR01000008">
    <property type="protein sequence ID" value="TWT93374.1"/>
    <property type="molecule type" value="Genomic_DNA"/>
</dbReference>
<evidence type="ECO:0000256" key="1">
    <source>
        <dbReference type="SAM" id="Phobius"/>
    </source>
</evidence>
<organism evidence="2 3">
    <name type="scientific">Botrimarina colliarenosi</name>
    <dbReference type="NCBI Taxonomy" id="2528001"/>
    <lineage>
        <taxon>Bacteria</taxon>
        <taxon>Pseudomonadati</taxon>
        <taxon>Planctomycetota</taxon>
        <taxon>Planctomycetia</taxon>
        <taxon>Pirellulales</taxon>
        <taxon>Lacipirellulaceae</taxon>
        <taxon>Botrimarina</taxon>
    </lineage>
</organism>
<dbReference type="Proteomes" id="UP000317421">
    <property type="component" value="Unassembled WGS sequence"/>
</dbReference>
<dbReference type="AlphaFoldDB" id="A0A5C6A0L8"/>
<keyword evidence="1" id="KW-1133">Transmembrane helix</keyword>
<name>A0A5C6A0L8_9BACT</name>
<accession>A0A5C6A0L8</accession>
<feature type="transmembrane region" description="Helical" evidence="1">
    <location>
        <begin position="39"/>
        <end position="57"/>
    </location>
</feature>
<keyword evidence="1" id="KW-0812">Transmembrane</keyword>
<reference evidence="2 3" key="1">
    <citation type="submission" date="2019-02" db="EMBL/GenBank/DDBJ databases">
        <title>Deep-cultivation of Planctomycetes and their phenomic and genomic characterization uncovers novel biology.</title>
        <authorList>
            <person name="Wiegand S."/>
            <person name="Jogler M."/>
            <person name="Boedeker C."/>
            <person name="Pinto D."/>
            <person name="Vollmers J."/>
            <person name="Rivas-Marin E."/>
            <person name="Kohn T."/>
            <person name="Peeters S.H."/>
            <person name="Heuer A."/>
            <person name="Rast P."/>
            <person name="Oberbeckmann S."/>
            <person name="Bunk B."/>
            <person name="Jeske O."/>
            <person name="Meyerdierks A."/>
            <person name="Storesund J.E."/>
            <person name="Kallscheuer N."/>
            <person name="Luecker S."/>
            <person name="Lage O.M."/>
            <person name="Pohl T."/>
            <person name="Merkel B.J."/>
            <person name="Hornburger P."/>
            <person name="Mueller R.-W."/>
            <person name="Bruemmer F."/>
            <person name="Labrenz M."/>
            <person name="Spormann A.M."/>
            <person name="Op Den Camp H."/>
            <person name="Overmann J."/>
            <person name="Amann R."/>
            <person name="Jetten M.S.M."/>
            <person name="Mascher T."/>
            <person name="Medema M.H."/>
            <person name="Devos D.P."/>
            <person name="Kaster A.-K."/>
            <person name="Ovreas L."/>
            <person name="Rohde M."/>
            <person name="Galperin M.Y."/>
            <person name="Jogler C."/>
        </authorList>
    </citation>
    <scope>NUCLEOTIDE SEQUENCE [LARGE SCALE GENOMIC DNA]</scope>
    <source>
        <strain evidence="2 3">Pla108</strain>
    </source>
</reference>